<comment type="similarity">
    <text evidence="2">Belongs to the arsenical resistance-3 (ACR3) (TC 2.A.59) family.</text>
</comment>
<dbReference type="OrthoDB" id="3254016at2"/>
<sequence>MTGAPRAQLWAERHQIVLYLVAIAVGLIVGALIPAAHELEVAISPAIGVLLYVTFLGVPFTRLADAFRDARFLTTLLLLNFVIVPVIVLALSRLVAGEAALLVGVLLVLLTPCIDYVIVFTGIAGGAHDKLIAAAPLLMIAQLLLLPVYLTVLAGPGVLEGMEIAPFLEAFVFLIVIPLLLAALTQWVAPRVRWVAAVELGAVGVMVPLMMITLFVVVASQAGLVLANLPGLATVIPIYVVFLIVMAFVGAGTSRIARLDVKSARAVTFSGATRNSLVVLPLALALPAELALVPAVVVAQTLVELIGMTIYVRVIPRLIPARRG</sequence>
<proteinExistence type="inferred from homology"/>
<dbReference type="RefSeq" id="WP_091490500.1">
    <property type="nucleotide sequence ID" value="NZ_LT629692.1"/>
</dbReference>
<keyword evidence="3" id="KW-0813">Transport</keyword>
<reference evidence="9 10" key="1">
    <citation type="submission" date="2016-10" db="EMBL/GenBank/DDBJ databases">
        <authorList>
            <person name="de Groot N.N."/>
        </authorList>
    </citation>
    <scope>NUCLEOTIDE SEQUENCE [LARGE SCALE GENOMIC DNA]</scope>
    <source>
        <strain evidence="9 10">DSM 23142</strain>
    </source>
</reference>
<feature type="transmembrane region" description="Helical" evidence="8">
    <location>
        <begin position="164"/>
        <end position="184"/>
    </location>
</feature>
<evidence type="ECO:0000256" key="1">
    <source>
        <dbReference type="ARBA" id="ARBA00004651"/>
    </source>
</evidence>
<keyword evidence="4" id="KW-1003">Cell membrane</keyword>
<feature type="transmembrane region" description="Helical" evidence="8">
    <location>
        <begin position="72"/>
        <end position="93"/>
    </location>
</feature>
<keyword evidence="10" id="KW-1185">Reference proteome</keyword>
<comment type="subcellular location">
    <subcellularLocation>
        <location evidence="1">Cell membrane</location>
        <topology evidence="1">Multi-pass membrane protein</topology>
    </subcellularLocation>
</comment>
<organism evidence="9 10">
    <name type="scientific">Microbacterium pygmaeum</name>
    <dbReference type="NCBI Taxonomy" id="370764"/>
    <lineage>
        <taxon>Bacteria</taxon>
        <taxon>Bacillati</taxon>
        <taxon>Actinomycetota</taxon>
        <taxon>Actinomycetes</taxon>
        <taxon>Micrococcales</taxon>
        <taxon>Microbacteriaceae</taxon>
        <taxon>Microbacterium</taxon>
    </lineage>
</organism>
<keyword evidence="7 8" id="KW-0472">Membrane</keyword>
<name>A0A1G8AQN7_9MICO</name>
<dbReference type="Proteomes" id="UP000199009">
    <property type="component" value="Chromosome I"/>
</dbReference>
<protein>
    <submittedName>
        <fullName evidence="9">Arsenite efflux pump ArsB, ACR3 family</fullName>
    </submittedName>
</protein>
<evidence type="ECO:0000256" key="4">
    <source>
        <dbReference type="ARBA" id="ARBA00022475"/>
    </source>
</evidence>
<keyword evidence="5 8" id="KW-0812">Transmembrane</keyword>
<evidence type="ECO:0000256" key="2">
    <source>
        <dbReference type="ARBA" id="ARBA00010110"/>
    </source>
</evidence>
<evidence type="ECO:0000256" key="5">
    <source>
        <dbReference type="ARBA" id="ARBA00022692"/>
    </source>
</evidence>
<feature type="transmembrane region" description="Helical" evidence="8">
    <location>
        <begin position="16"/>
        <end position="36"/>
    </location>
</feature>
<dbReference type="PANTHER" id="PTHR43057">
    <property type="entry name" value="ARSENITE EFFLUX TRANSPORTER"/>
    <property type="match status" value="1"/>
</dbReference>
<dbReference type="InterPro" id="IPR002657">
    <property type="entry name" value="BilAc:Na_symport/Acr3"/>
</dbReference>
<evidence type="ECO:0000313" key="10">
    <source>
        <dbReference type="Proteomes" id="UP000199009"/>
    </source>
</evidence>
<feature type="transmembrane region" description="Helical" evidence="8">
    <location>
        <begin position="99"/>
        <end position="119"/>
    </location>
</feature>
<dbReference type="Gene3D" id="1.20.1530.20">
    <property type="match status" value="1"/>
</dbReference>
<keyword evidence="6 8" id="KW-1133">Transmembrane helix</keyword>
<dbReference type="GO" id="GO:0015105">
    <property type="term" value="F:arsenite transmembrane transporter activity"/>
    <property type="evidence" value="ECO:0007669"/>
    <property type="project" value="TreeGrafter"/>
</dbReference>
<feature type="transmembrane region" description="Helical" evidence="8">
    <location>
        <begin position="196"/>
        <end position="219"/>
    </location>
</feature>
<evidence type="ECO:0000313" key="9">
    <source>
        <dbReference type="EMBL" id="SDH22600.1"/>
    </source>
</evidence>
<dbReference type="GO" id="GO:0015297">
    <property type="term" value="F:antiporter activity"/>
    <property type="evidence" value="ECO:0007669"/>
    <property type="project" value="InterPro"/>
</dbReference>
<feature type="transmembrane region" description="Helical" evidence="8">
    <location>
        <begin position="42"/>
        <end position="60"/>
    </location>
</feature>
<dbReference type="EMBL" id="LT629692">
    <property type="protein sequence ID" value="SDH22600.1"/>
    <property type="molecule type" value="Genomic_DNA"/>
</dbReference>
<evidence type="ECO:0000256" key="3">
    <source>
        <dbReference type="ARBA" id="ARBA00022448"/>
    </source>
</evidence>
<feature type="transmembrane region" description="Helical" evidence="8">
    <location>
        <begin position="131"/>
        <end position="152"/>
    </location>
</feature>
<evidence type="ECO:0000256" key="7">
    <source>
        <dbReference type="ARBA" id="ARBA00023136"/>
    </source>
</evidence>
<evidence type="ECO:0000256" key="8">
    <source>
        <dbReference type="SAM" id="Phobius"/>
    </source>
</evidence>
<dbReference type="InterPro" id="IPR038770">
    <property type="entry name" value="Na+/solute_symporter_sf"/>
</dbReference>
<dbReference type="InterPro" id="IPR004706">
    <property type="entry name" value="Arsenical-R_Acr3"/>
</dbReference>
<feature type="transmembrane region" description="Helical" evidence="8">
    <location>
        <begin position="231"/>
        <end position="254"/>
    </location>
</feature>
<dbReference type="PANTHER" id="PTHR43057:SF1">
    <property type="entry name" value="ARSENICAL-RESISTANCE PROTEIN 3"/>
    <property type="match status" value="1"/>
</dbReference>
<dbReference type="Pfam" id="PF01758">
    <property type="entry name" value="SBF"/>
    <property type="match status" value="1"/>
</dbReference>
<dbReference type="AlphaFoldDB" id="A0A1G8AQN7"/>
<dbReference type="STRING" id="370764.SAMN04489810_2436"/>
<dbReference type="GO" id="GO:0015104">
    <property type="term" value="F:antimonite transmembrane transporter activity"/>
    <property type="evidence" value="ECO:0007669"/>
    <property type="project" value="TreeGrafter"/>
</dbReference>
<gene>
    <name evidence="9" type="ORF">SAMN04489810_2436</name>
</gene>
<dbReference type="GO" id="GO:0005886">
    <property type="term" value="C:plasma membrane"/>
    <property type="evidence" value="ECO:0007669"/>
    <property type="project" value="UniProtKB-SubCell"/>
</dbReference>
<evidence type="ECO:0000256" key="6">
    <source>
        <dbReference type="ARBA" id="ARBA00022989"/>
    </source>
</evidence>
<accession>A0A1G8AQN7</accession>